<keyword evidence="9" id="KW-0521">NADP</keyword>
<dbReference type="AlphaFoldDB" id="A0A9P5G2B6"/>
<comment type="subunit">
    <text evidence="4">Monomer.</text>
</comment>
<organism evidence="22 23">
    <name type="scientific">Geotrichum candidum</name>
    <name type="common">Oospora lactis</name>
    <name type="synonym">Dipodascus geotrichum</name>
    <dbReference type="NCBI Taxonomy" id="1173061"/>
    <lineage>
        <taxon>Eukaryota</taxon>
        <taxon>Fungi</taxon>
        <taxon>Dikarya</taxon>
        <taxon>Ascomycota</taxon>
        <taxon>Saccharomycotina</taxon>
        <taxon>Dipodascomycetes</taxon>
        <taxon>Dipodascales</taxon>
        <taxon>Dipodascaceae</taxon>
        <taxon>Geotrichum</taxon>
    </lineage>
</organism>
<name>A0A9P5G2B6_GEOCN</name>
<evidence type="ECO:0000256" key="20">
    <source>
        <dbReference type="ARBA" id="ARBA00081853"/>
    </source>
</evidence>
<evidence type="ECO:0000256" key="17">
    <source>
        <dbReference type="ARBA" id="ARBA00052025"/>
    </source>
</evidence>
<dbReference type="FunFam" id="3.40.50.720:FF:000185">
    <property type="entry name" value="peroxisomal multifunctional enzyme type 2"/>
    <property type="match status" value="1"/>
</dbReference>
<dbReference type="Gene3D" id="3.40.50.720">
    <property type="entry name" value="NAD(P)-binding Rossmann-like Domain"/>
    <property type="match status" value="2"/>
</dbReference>
<dbReference type="Pfam" id="PF22622">
    <property type="entry name" value="MFE-2_hydrat-2_N"/>
    <property type="match status" value="1"/>
</dbReference>
<keyword evidence="14" id="KW-0456">Lyase</keyword>
<dbReference type="SMART" id="SM00822">
    <property type="entry name" value="PKS_KR"/>
    <property type="match status" value="1"/>
</dbReference>
<feature type="domain" description="Ketoreductase" evidence="21">
    <location>
        <begin position="314"/>
        <end position="505"/>
    </location>
</feature>
<dbReference type="InterPro" id="IPR036291">
    <property type="entry name" value="NAD(P)-bd_dom_sf"/>
</dbReference>
<dbReference type="EC" id="1.1.1.n12" evidence="5"/>
<evidence type="ECO:0000256" key="19">
    <source>
        <dbReference type="ARBA" id="ARBA00073871"/>
    </source>
</evidence>
<dbReference type="Pfam" id="PF00106">
    <property type="entry name" value="adh_short"/>
    <property type="match status" value="2"/>
</dbReference>
<dbReference type="GO" id="GO:0006631">
    <property type="term" value="P:fatty acid metabolic process"/>
    <property type="evidence" value="ECO:0007669"/>
    <property type="project" value="UniProtKB-KW"/>
</dbReference>
<comment type="similarity">
    <text evidence="3">Belongs to the short-chain dehydrogenases/reductases (SDR) family.</text>
</comment>
<dbReference type="EC" id="4.2.1.119" evidence="6"/>
<comment type="pathway">
    <text evidence="2">Lipid metabolism; fatty acid beta-oxidation.</text>
</comment>
<evidence type="ECO:0000256" key="14">
    <source>
        <dbReference type="ARBA" id="ARBA00023239"/>
    </source>
</evidence>
<reference evidence="22" key="2">
    <citation type="submission" date="2020-01" db="EMBL/GenBank/DDBJ databases">
        <authorList>
            <person name="Perkins V."/>
            <person name="Lessard M.-H."/>
            <person name="Dugat-Bony E."/>
            <person name="Frenette M."/>
            <person name="Labrie S."/>
        </authorList>
    </citation>
    <scope>NUCLEOTIDE SEQUENCE</scope>
    <source>
        <strain evidence="22">LMA-70</strain>
    </source>
</reference>
<evidence type="ECO:0000256" key="15">
    <source>
        <dbReference type="ARBA" id="ARBA00023268"/>
    </source>
</evidence>
<dbReference type="InterPro" id="IPR002347">
    <property type="entry name" value="SDR_fam"/>
</dbReference>
<dbReference type="InterPro" id="IPR029069">
    <property type="entry name" value="HotDog_dom_sf"/>
</dbReference>
<evidence type="ECO:0000256" key="9">
    <source>
        <dbReference type="ARBA" id="ARBA00022857"/>
    </source>
</evidence>
<comment type="function">
    <text evidence="18">Second trifunctional enzyme acting on the beta-oxidation pathway for fatty acids, possessing hydratase-dehydrogenase-epimerase activities. Converts trans-2-enoyl-CoA via D-3-hydroxyacyl-CoA to 3-ketoacyl-CoA.</text>
</comment>
<dbReference type="InterPro" id="IPR054357">
    <property type="entry name" value="MFE-2_N"/>
</dbReference>
<dbReference type="CDD" id="cd03448">
    <property type="entry name" value="HDE_HSD"/>
    <property type="match status" value="1"/>
</dbReference>
<evidence type="ECO:0000256" key="7">
    <source>
        <dbReference type="ARBA" id="ARBA00022737"/>
    </source>
</evidence>
<comment type="catalytic activity">
    <reaction evidence="17">
        <text>a (3R)-3-hydroxyacyl-CoA + NAD(+) = a 3-oxoacyl-CoA + NADH + H(+)</text>
        <dbReference type="Rhea" id="RHEA:32711"/>
        <dbReference type="ChEBI" id="CHEBI:15378"/>
        <dbReference type="ChEBI" id="CHEBI:57319"/>
        <dbReference type="ChEBI" id="CHEBI:57540"/>
        <dbReference type="ChEBI" id="CHEBI:57945"/>
        <dbReference type="ChEBI" id="CHEBI:90726"/>
        <dbReference type="EC" id="1.1.1.n12"/>
    </reaction>
</comment>
<dbReference type="PRINTS" id="PR00080">
    <property type="entry name" value="SDRFAMILY"/>
</dbReference>
<dbReference type="PRINTS" id="PR00081">
    <property type="entry name" value="GDHRDH"/>
</dbReference>
<reference evidence="22" key="1">
    <citation type="journal article" date="2020" name="Front. Microbiol.">
        <title>Phenotypic and Genetic Characterization of the Cheese Ripening Yeast Geotrichum candidum.</title>
        <authorList>
            <person name="Perkins V."/>
            <person name="Vignola S."/>
            <person name="Lessard M.H."/>
            <person name="Plante P.L."/>
            <person name="Corbeil J."/>
            <person name="Dugat-Bony E."/>
            <person name="Frenette M."/>
            <person name="Labrie S."/>
        </authorList>
    </citation>
    <scope>NUCLEOTIDE SEQUENCE</scope>
    <source>
        <strain evidence="22">LMA-70</strain>
    </source>
</reference>
<keyword evidence="8" id="KW-0276">Fatty acid metabolism</keyword>
<gene>
    <name evidence="22" type="ORF">DV451_004907</name>
</gene>
<dbReference type="InterPro" id="IPR051687">
    <property type="entry name" value="Peroxisomal_Beta-Oxidation"/>
</dbReference>
<dbReference type="InterPro" id="IPR020904">
    <property type="entry name" value="Sc_DH/Rdtase_CS"/>
</dbReference>
<comment type="caution">
    <text evidence="22">The sequence shown here is derived from an EMBL/GenBank/DDBJ whole genome shotgun (WGS) entry which is preliminary data.</text>
</comment>
<evidence type="ECO:0000256" key="3">
    <source>
        <dbReference type="ARBA" id="ARBA00006484"/>
    </source>
</evidence>
<keyword evidence="13" id="KW-0413">Isomerase</keyword>
<evidence type="ECO:0000256" key="6">
    <source>
        <dbReference type="ARBA" id="ARBA00013156"/>
    </source>
</evidence>
<dbReference type="FunFam" id="3.40.50.720:FF:000410">
    <property type="entry name" value="Peroxisomal multifunctional beta-oxidation protein"/>
    <property type="match status" value="1"/>
</dbReference>
<evidence type="ECO:0000256" key="2">
    <source>
        <dbReference type="ARBA" id="ARBA00005005"/>
    </source>
</evidence>
<dbReference type="Pfam" id="PF01575">
    <property type="entry name" value="MaoC_dehydratas"/>
    <property type="match status" value="1"/>
</dbReference>
<dbReference type="InterPro" id="IPR002539">
    <property type="entry name" value="MaoC-like_dom"/>
</dbReference>
<evidence type="ECO:0000256" key="4">
    <source>
        <dbReference type="ARBA" id="ARBA00011245"/>
    </source>
</evidence>
<dbReference type="PANTHER" id="PTHR45024:SF2">
    <property type="entry name" value="SCP2 DOMAIN-CONTAINING PROTEIN"/>
    <property type="match status" value="1"/>
</dbReference>
<keyword evidence="7" id="KW-0677">Repeat</keyword>
<dbReference type="InterPro" id="IPR057326">
    <property type="entry name" value="KR_dom"/>
</dbReference>
<comment type="catalytic activity">
    <reaction evidence="16">
        <text>a (3R)-3-hydroxyacyl-CoA = a (2E)-enoyl-CoA + H2O</text>
        <dbReference type="Rhea" id="RHEA:26526"/>
        <dbReference type="ChEBI" id="CHEBI:15377"/>
        <dbReference type="ChEBI" id="CHEBI:57319"/>
        <dbReference type="ChEBI" id="CHEBI:58856"/>
        <dbReference type="EC" id="4.2.1.119"/>
    </reaction>
</comment>
<evidence type="ECO:0000256" key="5">
    <source>
        <dbReference type="ARBA" id="ARBA00012456"/>
    </source>
</evidence>
<sequence>MSNQLRYDGQVVVITGAGGGLGRAYARFFGQRGASVVVNDLGGSFKGEGQNTNAADVVVKEIVAAGGKAIANYDSVENGDKIIDAAVKAFGTVHIVINNAGILRDVSFKKITDADWDLINNVHIYGAYKVTKAAWPYFRKQKFGRIINTSSAAGLYGNFGQTNYSAAKLALVGFTETLAKEGQKYNILANAIAPLAASRMTETIMPPEVLERLNPEYIVPLVAYLVHQSSTETYGVYEVGGGFYSKIRWERGSGHIFKADDSFTPSAILKEWNNVVNTRNPEYPNGPANFIEIAERGKNLPPNAQGEPVDLKDQVVIVTGAGAGIGRAYALLLAKLGAKVVVNDFVDPEPVVQEIHQAGGIAVGDKSNVIDGAHVVNTALKEFGAIHAIVNNAGILRDKSFQNLTDDQWKQVIAVHLKGTYAVTKAAWPHLQKQKYGRIINTTSTSGIYGNFGQSNYAAAKLGILGFSKALAVEGQKYNIYVNTIAPNAGTAMTKSIIPDELWKMFKPEQIAPFVALLASQKAPISGGLFEVGSGWVGATRWQRSGGVFIKNGPVTPEQVRDNWAKIVDFDDGRATYPVKFSDSTKAVLAESETPDPLDHVAKADYDLDFKKTILYNLSVGAKASELKHTFEGVDEFEVIPTFGVIPYFSCELPLEKMVPNFNPKMLLHGEQYLEIRSWPLPTEGHLETTMKPLEIVDKGKAAVVIAEATTVDKETGNELFYNVASSFIRGSGGFGGNSKAQDRGAITAANKPPARAPDFVETFKISDEQAAYYRLNGDFNPLHIDPAFAAVGSFPKPILHGLCSFGISGRLLYNKFGAFKNIKVRFTGHVFMGETLQVEAWKVSKSKVIFQTKVLDRNTVAISAAAIELMPSPHKL</sequence>
<evidence type="ECO:0000256" key="8">
    <source>
        <dbReference type="ARBA" id="ARBA00022832"/>
    </source>
</evidence>
<dbReference type="Gene3D" id="3.10.129.10">
    <property type="entry name" value="Hotdog Thioesterase"/>
    <property type="match status" value="2"/>
</dbReference>
<dbReference type="GO" id="GO:0016853">
    <property type="term" value="F:isomerase activity"/>
    <property type="evidence" value="ECO:0007669"/>
    <property type="project" value="UniProtKB-KW"/>
</dbReference>
<evidence type="ECO:0000256" key="18">
    <source>
        <dbReference type="ARBA" id="ARBA00055743"/>
    </source>
</evidence>
<comment type="subcellular location">
    <subcellularLocation>
        <location evidence="1">Peroxisome</location>
    </subcellularLocation>
</comment>
<dbReference type="PROSITE" id="PS00061">
    <property type="entry name" value="ADH_SHORT"/>
    <property type="match status" value="2"/>
</dbReference>
<dbReference type="GO" id="GO:0016491">
    <property type="term" value="F:oxidoreductase activity"/>
    <property type="evidence" value="ECO:0007669"/>
    <property type="project" value="UniProtKB-KW"/>
</dbReference>
<dbReference type="PANTHER" id="PTHR45024">
    <property type="entry name" value="DEHYDROGENASES, SHORT CHAIN"/>
    <property type="match status" value="1"/>
</dbReference>
<protein>
    <recommendedName>
        <fullName evidence="19">Peroxisomal hydratase-dehydrogenase-epimerase</fullName>
        <ecNumber evidence="5">1.1.1.n12</ecNumber>
        <ecNumber evidence="6">4.2.1.119</ecNumber>
    </recommendedName>
    <alternativeName>
        <fullName evidence="20">Multifunctional beta-oxidation protein</fullName>
    </alternativeName>
</protein>
<keyword evidence="11" id="KW-0443">Lipid metabolism</keyword>
<keyword evidence="15" id="KW-0511">Multifunctional enzyme</keyword>
<dbReference type="SUPFAM" id="SSF51735">
    <property type="entry name" value="NAD(P)-binding Rossmann-fold domains"/>
    <property type="match status" value="2"/>
</dbReference>
<keyword evidence="10" id="KW-0560">Oxidoreductase</keyword>
<dbReference type="SUPFAM" id="SSF54637">
    <property type="entry name" value="Thioesterase/thiol ester dehydrase-isomerase"/>
    <property type="match status" value="2"/>
</dbReference>
<evidence type="ECO:0000259" key="21">
    <source>
        <dbReference type="SMART" id="SM00822"/>
    </source>
</evidence>
<accession>A0A9P5G2B6</accession>
<evidence type="ECO:0000256" key="1">
    <source>
        <dbReference type="ARBA" id="ARBA00004275"/>
    </source>
</evidence>
<keyword evidence="12" id="KW-0576">Peroxisome</keyword>
<dbReference type="GO" id="GO:0018812">
    <property type="term" value="F:3-hydroxyacyl-CoA dehydratase activity"/>
    <property type="evidence" value="ECO:0007669"/>
    <property type="project" value="UniProtKB-EC"/>
</dbReference>
<evidence type="ECO:0000256" key="11">
    <source>
        <dbReference type="ARBA" id="ARBA00023098"/>
    </source>
</evidence>
<dbReference type="Proteomes" id="UP000750522">
    <property type="component" value="Unassembled WGS sequence"/>
</dbReference>
<evidence type="ECO:0000256" key="10">
    <source>
        <dbReference type="ARBA" id="ARBA00023002"/>
    </source>
</evidence>
<evidence type="ECO:0000313" key="23">
    <source>
        <dbReference type="Proteomes" id="UP000750522"/>
    </source>
</evidence>
<evidence type="ECO:0000313" key="22">
    <source>
        <dbReference type="EMBL" id="KAF5094795.1"/>
    </source>
</evidence>
<evidence type="ECO:0000256" key="16">
    <source>
        <dbReference type="ARBA" id="ARBA00029334"/>
    </source>
</evidence>
<evidence type="ECO:0000256" key="12">
    <source>
        <dbReference type="ARBA" id="ARBA00023140"/>
    </source>
</evidence>
<dbReference type="CDD" id="cd05353">
    <property type="entry name" value="hydroxyacyl-CoA-like_DH_SDR_c-like"/>
    <property type="match status" value="2"/>
</dbReference>
<dbReference type="EMBL" id="QQZK01000169">
    <property type="protein sequence ID" value="KAF5094795.1"/>
    <property type="molecule type" value="Genomic_DNA"/>
</dbReference>
<evidence type="ECO:0000256" key="13">
    <source>
        <dbReference type="ARBA" id="ARBA00023235"/>
    </source>
</evidence>
<dbReference type="GO" id="GO:0005777">
    <property type="term" value="C:peroxisome"/>
    <property type="evidence" value="ECO:0007669"/>
    <property type="project" value="UniProtKB-SubCell"/>
</dbReference>
<proteinExistence type="inferred from homology"/>